<evidence type="ECO:0000256" key="4">
    <source>
        <dbReference type="ARBA" id="ARBA00022729"/>
    </source>
</evidence>
<evidence type="ECO:0000256" key="6">
    <source>
        <dbReference type="ARBA" id="ARBA00023180"/>
    </source>
</evidence>
<evidence type="ECO:0000313" key="11">
    <source>
        <dbReference type="EMBL" id="KAK5632626.1"/>
    </source>
</evidence>
<keyword evidence="6" id="KW-0325">Glycoprotein</keyword>
<feature type="compositionally biased region" description="Polar residues" evidence="9">
    <location>
        <begin position="465"/>
        <end position="474"/>
    </location>
</feature>
<keyword evidence="7 8" id="KW-0326">Glycosidase</keyword>
<evidence type="ECO:0000256" key="7">
    <source>
        <dbReference type="ARBA" id="ARBA00023295"/>
    </source>
</evidence>
<dbReference type="SUPFAM" id="SSF48208">
    <property type="entry name" value="Six-hairpin glycosidases"/>
    <property type="match status" value="1"/>
</dbReference>
<organism evidence="11 12">
    <name type="scientific">Xylaria bambusicola</name>
    <dbReference type="NCBI Taxonomy" id="326684"/>
    <lineage>
        <taxon>Eukaryota</taxon>
        <taxon>Fungi</taxon>
        <taxon>Dikarya</taxon>
        <taxon>Ascomycota</taxon>
        <taxon>Pezizomycotina</taxon>
        <taxon>Sordariomycetes</taxon>
        <taxon>Xylariomycetidae</taxon>
        <taxon>Xylariales</taxon>
        <taxon>Xylariaceae</taxon>
        <taxon>Xylaria</taxon>
    </lineage>
</organism>
<reference evidence="11 12" key="1">
    <citation type="submission" date="2023-10" db="EMBL/GenBank/DDBJ databases">
        <title>Draft genome sequence of Xylaria bambusicola isolate GMP-LS, the root and basal stem rot pathogen of sugarcane in Indonesia.</title>
        <authorList>
            <person name="Selvaraj P."/>
            <person name="Muralishankar V."/>
            <person name="Muruganantham S."/>
            <person name="Sp S."/>
            <person name="Haryani S."/>
            <person name="Lau K.J.X."/>
            <person name="Naqvi N.I."/>
        </authorList>
    </citation>
    <scope>NUCLEOTIDE SEQUENCE [LARGE SCALE GENOMIC DNA]</scope>
    <source>
        <strain evidence="11">GMP-LS</strain>
    </source>
</reference>
<dbReference type="InterPro" id="IPR008928">
    <property type="entry name" value="6-hairpin_glycosidase_sf"/>
</dbReference>
<dbReference type="PIRSF" id="PIRSF016302">
    <property type="entry name" value="Man_a_manosd"/>
    <property type="match status" value="1"/>
</dbReference>
<dbReference type="Gene3D" id="1.50.10.20">
    <property type="match status" value="1"/>
</dbReference>
<feature type="compositionally biased region" description="Basic residues" evidence="9">
    <location>
        <begin position="486"/>
        <end position="496"/>
    </location>
</feature>
<feature type="region of interest" description="Disordered" evidence="9">
    <location>
        <begin position="395"/>
        <end position="496"/>
    </location>
</feature>
<evidence type="ECO:0000256" key="9">
    <source>
        <dbReference type="SAM" id="MobiDB-lite"/>
    </source>
</evidence>
<protein>
    <recommendedName>
        <fullName evidence="3 8">Mannan endo-1,6-alpha-mannosidase</fullName>
        <ecNumber evidence="3 8">3.2.1.101</ecNumber>
    </recommendedName>
</protein>
<evidence type="ECO:0000256" key="10">
    <source>
        <dbReference type="SAM" id="SignalP"/>
    </source>
</evidence>
<feature type="chain" id="PRO_5042995098" description="Mannan endo-1,6-alpha-mannosidase" evidence="10">
    <location>
        <begin position="22"/>
        <end position="496"/>
    </location>
</feature>
<dbReference type="PANTHER" id="PTHR12145">
    <property type="entry name" value="MANNAN ENDO-1,6-ALPHA-MANNOSIDASE DCW1"/>
    <property type="match status" value="1"/>
</dbReference>
<dbReference type="EMBL" id="JAWHQM010000026">
    <property type="protein sequence ID" value="KAK5632626.1"/>
    <property type="molecule type" value="Genomic_DNA"/>
</dbReference>
<dbReference type="GO" id="GO:0009272">
    <property type="term" value="P:fungal-type cell wall biogenesis"/>
    <property type="evidence" value="ECO:0007669"/>
    <property type="project" value="TreeGrafter"/>
</dbReference>
<evidence type="ECO:0000256" key="2">
    <source>
        <dbReference type="ARBA" id="ARBA00009699"/>
    </source>
</evidence>
<dbReference type="EC" id="3.2.1.101" evidence="3 8"/>
<feature type="signal peptide" evidence="10">
    <location>
        <begin position="1"/>
        <end position="21"/>
    </location>
</feature>
<dbReference type="Proteomes" id="UP001305414">
    <property type="component" value="Unassembled WGS sequence"/>
</dbReference>
<keyword evidence="5 8" id="KW-0378">Hydrolase</keyword>
<dbReference type="InterPro" id="IPR014480">
    <property type="entry name" value="Mannan-1_6-alpha_mannosidase"/>
</dbReference>
<keyword evidence="12" id="KW-1185">Reference proteome</keyword>
<accession>A0AAN7UTS1</accession>
<gene>
    <name evidence="11" type="ORF">RRF57_008340</name>
</gene>
<comment type="caution">
    <text evidence="11">The sequence shown here is derived from an EMBL/GenBank/DDBJ whole genome shotgun (WGS) entry which is preliminary data.</text>
</comment>
<dbReference type="AlphaFoldDB" id="A0AAN7UTS1"/>
<feature type="compositionally biased region" description="Low complexity" evidence="9">
    <location>
        <begin position="414"/>
        <end position="464"/>
    </location>
</feature>
<evidence type="ECO:0000256" key="3">
    <source>
        <dbReference type="ARBA" id="ARBA00012350"/>
    </source>
</evidence>
<evidence type="ECO:0000313" key="12">
    <source>
        <dbReference type="Proteomes" id="UP001305414"/>
    </source>
</evidence>
<evidence type="ECO:0000256" key="5">
    <source>
        <dbReference type="ARBA" id="ARBA00022801"/>
    </source>
</evidence>
<comment type="catalytic activity">
    <reaction evidence="1 8">
        <text>Random hydrolysis of (1-&gt;6)-alpha-D-mannosidic linkages in unbranched (1-&gt;6)-mannans.</text>
        <dbReference type="EC" id="3.2.1.101"/>
    </reaction>
</comment>
<keyword evidence="4 10" id="KW-0732">Signal</keyword>
<evidence type="ECO:0000256" key="1">
    <source>
        <dbReference type="ARBA" id="ARBA00001452"/>
    </source>
</evidence>
<proteinExistence type="inferred from homology"/>
<dbReference type="PANTHER" id="PTHR12145:SF36">
    <property type="entry name" value="MANNAN ENDO-1,6-ALPHA-MANNOSIDASE DCW1"/>
    <property type="match status" value="1"/>
</dbReference>
<sequence length="496" mass="53246">MEISSSRLAAAAVAFVHAGLALELNTADTASIKSAASQVAKGLYVFHNEAATTGQFNQPQPWFWWLSGSGWTGLMDYTVYTKDTTYKADLLSALAKNVGPNFDFVPPEQAGWEANDDQAYWVYTALTAMEYGFDTLPGGPSWDVVATNAFNLFAERWNADSGTCNGGLKWQYDPKANGWTYKNAVTNGAMFQTAARLARYTGNQTFADWAVKIWDWSRGVGLVSDDYHVFDGTSDEKGANCSEVNHDEWSYNIATYLHGAAHMYNFTDDAVWEERVHGFVKTANSKFFKNGVMFEQKCEPSKACTTDQTSFKASLSRWLGKTAVLVPSAKTTIMGMLEKSAVGAAKSCVGHGNSTCGVSWTGNGFDGQSDFGVELSALETIQSLLVFNAPFRTAAGSGKPDDNNPDNSGDDTPDNTSTAAPDATSTSTPTATSIATPVTTSTSVHDATSTATPVSTSTATPVTTGDATNETSPPDQVKTPPTKGACGKKKRRHTRR</sequence>
<evidence type="ECO:0000256" key="8">
    <source>
        <dbReference type="PIRNR" id="PIRNR016302"/>
    </source>
</evidence>
<dbReference type="InterPro" id="IPR005198">
    <property type="entry name" value="Glyco_hydro_76"/>
</dbReference>
<dbReference type="Pfam" id="PF03663">
    <property type="entry name" value="Glyco_hydro_76"/>
    <property type="match status" value="1"/>
</dbReference>
<comment type="similarity">
    <text evidence="2 8">Belongs to the glycosyl hydrolase 76 family.</text>
</comment>
<dbReference type="GO" id="GO:0008496">
    <property type="term" value="F:mannan endo-1,6-alpha-mannosidase activity"/>
    <property type="evidence" value="ECO:0007669"/>
    <property type="project" value="UniProtKB-UniRule"/>
</dbReference>
<dbReference type="GO" id="GO:0016052">
    <property type="term" value="P:carbohydrate catabolic process"/>
    <property type="evidence" value="ECO:0007669"/>
    <property type="project" value="InterPro"/>
</dbReference>
<name>A0AAN7UTS1_9PEZI</name>